<gene>
    <name evidence="2" type="ORF">UCDDA912_g03849</name>
</gene>
<feature type="compositionally biased region" description="Basic and acidic residues" evidence="1">
    <location>
        <begin position="642"/>
        <end position="665"/>
    </location>
</feature>
<feature type="region of interest" description="Disordered" evidence="1">
    <location>
        <begin position="1"/>
        <end position="141"/>
    </location>
</feature>
<feature type="region of interest" description="Disordered" evidence="1">
    <location>
        <begin position="188"/>
        <end position="216"/>
    </location>
</feature>
<feature type="compositionally biased region" description="Basic and acidic residues" evidence="1">
    <location>
        <begin position="385"/>
        <end position="407"/>
    </location>
</feature>
<accession>A0A0G2I8R8</accession>
<evidence type="ECO:0000256" key="1">
    <source>
        <dbReference type="SAM" id="MobiDB-lite"/>
    </source>
</evidence>
<keyword evidence="3" id="KW-1185">Reference proteome</keyword>
<protein>
    <submittedName>
        <fullName evidence="2">Uncharacterized protein</fullName>
    </submittedName>
</protein>
<evidence type="ECO:0000313" key="3">
    <source>
        <dbReference type="Proteomes" id="UP000034680"/>
    </source>
</evidence>
<dbReference type="Proteomes" id="UP000034680">
    <property type="component" value="Unassembled WGS sequence"/>
</dbReference>
<feature type="region of interest" description="Disordered" evidence="1">
    <location>
        <begin position="352"/>
        <end position="764"/>
    </location>
</feature>
<dbReference type="EMBL" id="LCUC01000137">
    <property type="protein sequence ID" value="KKY36180.1"/>
    <property type="molecule type" value="Genomic_DNA"/>
</dbReference>
<dbReference type="OrthoDB" id="5423926at2759"/>
<feature type="compositionally biased region" description="Basic and acidic residues" evidence="1">
    <location>
        <begin position="14"/>
        <end position="34"/>
    </location>
</feature>
<proteinExistence type="predicted"/>
<feature type="compositionally biased region" description="Polar residues" evidence="1">
    <location>
        <begin position="716"/>
        <end position="751"/>
    </location>
</feature>
<organism evidence="2 3">
    <name type="scientific">Diaporthe ampelina</name>
    <dbReference type="NCBI Taxonomy" id="1214573"/>
    <lineage>
        <taxon>Eukaryota</taxon>
        <taxon>Fungi</taxon>
        <taxon>Dikarya</taxon>
        <taxon>Ascomycota</taxon>
        <taxon>Pezizomycotina</taxon>
        <taxon>Sordariomycetes</taxon>
        <taxon>Sordariomycetidae</taxon>
        <taxon>Diaporthales</taxon>
        <taxon>Diaporthaceae</taxon>
        <taxon>Diaporthe</taxon>
    </lineage>
</organism>
<reference evidence="2 3" key="2">
    <citation type="submission" date="2015-05" db="EMBL/GenBank/DDBJ databases">
        <authorList>
            <person name="Morales-Cruz A."/>
            <person name="Amrine K.C."/>
            <person name="Cantu D."/>
        </authorList>
    </citation>
    <scope>NUCLEOTIDE SEQUENCE [LARGE SCALE GENOMIC DNA]</scope>
    <source>
        <strain evidence="2">DA912</strain>
    </source>
</reference>
<sequence length="779" mass="84178">MLPTFGSVRGRKQSPKEPEERPLVRPHEPVHEEPEPPTPEPHGKDDLTVGQSSDHALGAMIHEQEPKNEANISKFREPLPPVVTSVEGSGYASDTASDDSEAALMADTPRLHADESRVSEASTLVPDWKPSNGLAYEPAGGEQVASDVKDFGGYPHDASAEVPAISVTQPSPCLVEVQQEQASYRFPGEFPETDAESEAENKYPDHGTTLAGPSAPTRQVAFEPVVQKEDATATVHTPSTVLAAKPAAQELTDESDGNSVYSDAYEDPLDLEGDVFQSLDAVIVSPPRQTPPEVEKMSAQVAESSTPSLPQKAPGHETAAIAVIQKNGVSGPVDDWEAAKAYWRSLTADKRAQLEKEAAEEAGAEGDLEDVKPEVKKPRRKKSVEKRNAEKKVIEEQRAAVDPERSYMVKPGSKAQDYNSAEQETTRDRQPSRLSLRSMSPGGGGGSSLRGQPPVTMDGRMRTTLRGGPPANKRRGSQDSGKGYLRFSGSFGQKSKTKNGSRFGDDSSDEDEADVPRRFSSRFDDSSDEEIAPEPLPSLSMPKSMRGVRSRNALPSPPLPEEEELSDDQGPIRGAEDDKSHHVTSGRASLPHAQTEPGIKRSRSGRGSLSRAEDGSGRPARRSFMSSVLRRNKKQGSGAISRAERKESAARVDTNLERSPDELDALRSNSLRNRADSGASWPLNEDVPEPEAIQAENFETDDVKGAQVVDGGSAPVNGQRSPSVLGHSKSQPSLSRPSFLQRRTISHQGTIDTDIIGSDAGGRKKKKFGTLRKMFKLDE</sequence>
<dbReference type="STRING" id="1214573.A0A0G2I8R8"/>
<feature type="compositionally biased region" description="Polar residues" evidence="1">
    <location>
        <begin position="490"/>
        <end position="500"/>
    </location>
</feature>
<feature type="compositionally biased region" description="Basic and acidic residues" evidence="1">
    <location>
        <begin position="514"/>
        <end position="525"/>
    </location>
</feature>
<evidence type="ECO:0000313" key="2">
    <source>
        <dbReference type="EMBL" id="KKY36180.1"/>
    </source>
</evidence>
<feature type="region of interest" description="Disordered" evidence="1">
    <location>
        <begin position="286"/>
        <end position="316"/>
    </location>
</feature>
<name>A0A0G2I8R8_9PEZI</name>
<feature type="compositionally biased region" description="Basic and acidic residues" evidence="1">
    <location>
        <begin position="109"/>
        <end position="118"/>
    </location>
</feature>
<comment type="caution">
    <text evidence="2">The sequence shown here is derived from an EMBL/GenBank/DDBJ whole genome shotgun (WGS) entry which is preliminary data.</text>
</comment>
<dbReference type="AlphaFoldDB" id="A0A0G2I8R8"/>
<reference evidence="2 3" key="1">
    <citation type="submission" date="2015-05" db="EMBL/GenBank/DDBJ databases">
        <title>Distinctive expansion of gene families associated with plant cell wall degradation and secondary metabolism in the genomes of grapevine trunk pathogens.</title>
        <authorList>
            <person name="Lawrence D.P."/>
            <person name="Travadon R."/>
            <person name="Rolshausen P.E."/>
            <person name="Baumgartner K."/>
        </authorList>
    </citation>
    <scope>NUCLEOTIDE SEQUENCE [LARGE SCALE GENOMIC DNA]</scope>
    <source>
        <strain evidence="2">DA912</strain>
    </source>
</reference>
<feature type="region of interest" description="Disordered" evidence="1">
    <location>
        <begin position="228"/>
        <end position="265"/>
    </location>
</feature>